<organism evidence="1">
    <name type="scientific">Myoviridae sp. ctuev19</name>
    <dbReference type="NCBI Taxonomy" id="2827716"/>
    <lineage>
        <taxon>Viruses</taxon>
        <taxon>Duplodnaviria</taxon>
        <taxon>Heunggongvirae</taxon>
        <taxon>Uroviricota</taxon>
        <taxon>Caudoviricetes</taxon>
    </lineage>
</organism>
<dbReference type="EMBL" id="BK032585">
    <property type="protein sequence ID" value="DAF49664.1"/>
    <property type="molecule type" value="Genomic_DNA"/>
</dbReference>
<name>A0A8S5SFH5_9CAUD</name>
<evidence type="ECO:0000313" key="1">
    <source>
        <dbReference type="EMBL" id="DAF49664.1"/>
    </source>
</evidence>
<sequence>MKQLTPLGVRIEIALIRKRMTNTELAQRVADDTGMFCDCKYICKIKTGERTPPKIIESIRKILEIK</sequence>
<protein>
    <submittedName>
        <fullName evidence="1">Uncharacterized protein</fullName>
    </submittedName>
</protein>
<reference evidence="1" key="1">
    <citation type="journal article" date="2021" name="Proc. Natl. Acad. Sci. U.S.A.">
        <title>A Catalog of Tens of Thousands of Viruses from Human Metagenomes Reveals Hidden Associations with Chronic Diseases.</title>
        <authorList>
            <person name="Tisza M.J."/>
            <person name="Buck C.B."/>
        </authorList>
    </citation>
    <scope>NUCLEOTIDE SEQUENCE</scope>
    <source>
        <strain evidence="1">Ctuev19</strain>
    </source>
</reference>
<proteinExistence type="predicted"/>
<accession>A0A8S5SFH5</accession>